<keyword evidence="10" id="KW-1185">Reference proteome</keyword>
<dbReference type="AlphaFoldDB" id="V5GRR1"/>
<name>V5GRR1_KALBG</name>
<protein>
    <recommendedName>
        <fullName evidence="8">Peptidase S54 rhomboid domain-containing protein</fullName>
    </recommendedName>
</protein>
<dbReference type="OrthoDB" id="10260614at2759"/>
<dbReference type="SUPFAM" id="SSF144091">
    <property type="entry name" value="Rhomboid-like"/>
    <property type="match status" value="1"/>
</dbReference>
<dbReference type="InterPro" id="IPR050925">
    <property type="entry name" value="Rhomboid_protease_S54"/>
</dbReference>
<proteinExistence type="inferred from homology"/>
<dbReference type="PANTHER" id="PTHR43731:SF14">
    <property type="entry name" value="PRESENILIN-ASSOCIATED RHOMBOID-LIKE PROTEIN, MITOCHONDRIAL"/>
    <property type="match status" value="1"/>
</dbReference>
<dbReference type="GO" id="GO:0016020">
    <property type="term" value="C:membrane"/>
    <property type="evidence" value="ECO:0007669"/>
    <property type="project" value="UniProtKB-SubCell"/>
</dbReference>
<evidence type="ECO:0000256" key="4">
    <source>
        <dbReference type="ARBA" id="ARBA00022801"/>
    </source>
</evidence>
<dbReference type="PANTHER" id="PTHR43731">
    <property type="entry name" value="RHOMBOID PROTEASE"/>
    <property type="match status" value="1"/>
</dbReference>
<dbReference type="GO" id="GO:0004252">
    <property type="term" value="F:serine-type endopeptidase activity"/>
    <property type="evidence" value="ECO:0007669"/>
    <property type="project" value="InterPro"/>
</dbReference>
<accession>V5GRR1</accession>
<dbReference type="InterPro" id="IPR035952">
    <property type="entry name" value="Rhomboid-like_sf"/>
</dbReference>
<feature type="transmembrane region" description="Helical" evidence="7">
    <location>
        <begin position="122"/>
        <end position="143"/>
    </location>
</feature>
<evidence type="ECO:0000256" key="7">
    <source>
        <dbReference type="SAM" id="Phobius"/>
    </source>
</evidence>
<keyword evidence="3 7" id="KW-0812">Transmembrane</keyword>
<dbReference type="EMBL" id="KI545857">
    <property type="protein sequence ID" value="EST08597.1"/>
    <property type="molecule type" value="Genomic_DNA"/>
</dbReference>
<sequence length="200" mass="21513">MLTSVFSHQTFLHFAFNNYALWSFGGSALIVAAHHAASYRSGAHVPEASPTPHFLAFFATAGVFAATVSHIVAAVRFRRISALHGLDVARAALGRQGSLGASGAVYAAVVMSACAFPDAQLGIIFLPFITFPIGAGVAGLVAADVAGVLLRWRMFDHWAHLGGAAFGWVYWWYGAEAWERLKRVLVERLRMGARGAVEQR</sequence>
<dbReference type="eggNOG" id="KOG2980">
    <property type="taxonomic scope" value="Eukaryota"/>
</dbReference>
<feature type="domain" description="Peptidase S54 rhomboid" evidence="8">
    <location>
        <begin position="2"/>
        <end position="174"/>
    </location>
</feature>
<reference evidence="10" key="1">
    <citation type="journal article" date="2013" name="Genome Announc.">
        <title>Draft genome sequence of Pseudozyma brasiliensis sp. nov. strain GHG001, a high producer of endo-1,4-xylanase isolated from an insect pest of sugarcane.</title>
        <authorList>
            <person name="Oliveira J.V.D.C."/>
            <person name="dos Santos R.A.C."/>
            <person name="Borges T.A."/>
            <person name="Riano-Pachon D.M."/>
            <person name="Goldman G.H."/>
        </authorList>
    </citation>
    <scope>NUCLEOTIDE SEQUENCE [LARGE SCALE GENOMIC DNA]</scope>
    <source>
        <strain evidence="10">GHG001</strain>
    </source>
</reference>
<dbReference type="Pfam" id="PF01694">
    <property type="entry name" value="Rhomboid"/>
    <property type="match status" value="1"/>
</dbReference>
<dbReference type="GO" id="GO:0006465">
    <property type="term" value="P:signal peptide processing"/>
    <property type="evidence" value="ECO:0007669"/>
    <property type="project" value="TreeGrafter"/>
</dbReference>
<evidence type="ECO:0000256" key="5">
    <source>
        <dbReference type="ARBA" id="ARBA00022989"/>
    </source>
</evidence>
<evidence type="ECO:0000313" key="9">
    <source>
        <dbReference type="EMBL" id="EST08597.1"/>
    </source>
</evidence>
<feature type="transmembrane region" description="Helical" evidence="7">
    <location>
        <begin position="12"/>
        <end position="34"/>
    </location>
</feature>
<dbReference type="Gene3D" id="1.20.1540.10">
    <property type="entry name" value="Rhomboid-like"/>
    <property type="match status" value="1"/>
</dbReference>
<evidence type="ECO:0000256" key="3">
    <source>
        <dbReference type="ARBA" id="ARBA00022692"/>
    </source>
</evidence>
<dbReference type="Proteomes" id="UP000019377">
    <property type="component" value="Unassembled WGS sequence"/>
</dbReference>
<evidence type="ECO:0000259" key="8">
    <source>
        <dbReference type="Pfam" id="PF01694"/>
    </source>
</evidence>
<comment type="subcellular location">
    <subcellularLocation>
        <location evidence="1">Membrane</location>
        <topology evidence="1">Multi-pass membrane protein</topology>
    </subcellularLocation>
</comment>
<dbReference type="STRING" id="1365824.V5GRR1"/>
<dbReference type="GeneID" id="27417485"/>
<feature type="transmembrane region" description="Helical" evidence="7">
    <location>
        <begin position="155"/>
        <end position="173"/>
    </location>
</feature>
<evidence type="ECO:0000256" key="6">
    <source>
        <dbReference type="ARBA" id="ARBA00023136"/>
    </source>
</evidence>
<evidence type="ECO:0000256" key="1">
    <source>
        <dbReference type="ARBA" id="ARBA00004141"/>
    </source>
</evidence>
<dbReference type="InterPro" id="IPR022764">
    <property type="entry name" value="Peptidase_S54_rhomboid_dom"/>
</dbReference>
<gene>
    <name evidence="9" type="ORF">PSEUBRA_SCAF15g05610</name>
</gene>
<comment type="similarity">
    <text evidence="2">Belongs to the peptidase S54 family.</text>
</comment>
<keyword evidence="5 7" id="KW-1133">Transmembrane helix</keyword>
<dbReference type="HOGENOM" id="CLU_034022_3_2_1"/>
<dbReference type="OMA" id="FYVGREW"/>
<keyword evidence="4" id="KW-0378">Hydrolase</keyword>
<evidence type="ECO:0000256" key="2">
    <source>
        <dbReference type="ARBA" id="ARBA00009045"/>
    </source>
</evidence>
<evidence type="ECO:0000313" key="10">
    <source>
        <dbReference type="Proteomes" id="UP000019377"/>
    </source>
</evidence>
<keyword evidence="6 7" id="KW-0472">Membrane</keyword>
<feature type="transmembrane region" description="Helical" evidence="7">
    <location>
        <begin position="54"/>
        <end position="77"/>
    </location>
</feature>
<organism evidence="9 10">
    <name type="scientific">Kalmanozyma brasiliensis (strain GHG001)</name>
    <name type="common">Yeast</name>
    <name type="synonym">Pseudozyma brasiliensis</name>
    <dbReference type="NCBI Taxonomy" id="1365824"/>
    <lineage>
        <taxon>Eukaryota</taxon>
        <taxon>Fungi</taxon>
        <taxon>Dikarya</taxon>
        <taxon>Basidiomycota</taxon>
        <taxon>Ustilaginomycotina</taxon>
        <taxon>Ustilaginomycetes</taxon>
        <taxon>Ustilaginales</taxon>
        <taxon>Ustilaginaceae</taxon>
        <taxon>Kalmanozyma</taxon>
    </lineage>
</organism>